<organism evidence="2 3">
    <name type="scientific">Bacteroides fragilis</name>
    <dbReference type="NCBI Taxonomy" id="817"/>
    <lineage>
        <taxon>Bacteria</taxon>
        <taxon>Pseudomonadati</taxon>
        <taxon>Bacteroidota</taxon>
        <taxon>Bacteroidia</taxon>
        <taxon>Bacteroidales</taxon>
        <taxon>Bacteroidaceae</taxon>
        <taxon>Bacteroides</taxon>
    </lineage>
</organism>
<protein>
    <recommendedName>
        <fullName evidence="4">Transmembrane protein</fullName>
    </recommendedName>
</protein>
<keyword evidence="1" id="KW-0472">Membrane</keyword>
<sequence>MKNHNTIVNTENCLFYGLPGIVILAVSLMASTRIGADFGGDTFVKTVSFLGCNGLLWLLYLVLCQYLLADLLAICLPKKKTATVGVLEAKPEAGMTLSETVAEQPTTPTPVLSQEQYQSYCADFERQKQEAREELATSVLGYVNRKMAPFTTEENLAQLCNEVRTWCDNPLHSPKAIRLKPVSNPKDRLRTVDFKHFVWNIGARLGFENGYSVQVQAGFIKRLFPNELADIELTSLARSLTSEPDKGHIKLDKPLHTDNYIFHS</sequence>
<dbReference type="Proteomes" id="UP001060330">
    <property type="component" value="Chromosome"/>
</dbReference>
<keyword evidence="1" id="KW-0812">Transmembrane</keyword>
<feature type="transmembrane region" description="Helical" evidence="1">
    <location>
        <begin position="54"/>
        <end position="76"/>
    </location>
</feature>
<dbReference type="RefSeq" id="WP_008659829.1">
    <property type="nucleotide sequence ID" value="NZ_CABKOU010000002.1"/>
</dbReference>
<gene>
    <name evidence="2" type="ORF">NXX45_14195</name>
</gene>
<evidence type="ECO:0008006" key="4">
    <source>
        <dbReference type="Google" id="ProtNLM"/>
    </source>
</evidence>
<keyword evidence="1" id="KW-1133">Transmembrane helix</keyword>
<reference evidence="2" key="1">
    <citation type="submission" date="2022-08" db="EMBL/GenBank/DDBJ databases">
        <title>Genome Sequencing of Bacteroides fragilis Group Isolates with Nanopore Technology.</title>
        <authorList>
            <person name="Tisza M.J."/>
            <person name="Smith D."/>
            <person name="Dekker J.P."/>
        </authorList>
    </citation>
    <scope>NUCLEOTIDE SEQUENCE</scope>
    <source>
        <strain evidence="2">BFG-70</strain>
    </source>
</reference>
<name>A0AAQ2NGB8_BACFG</name>
<dbReference type="AlphaFoldDB" id="A0AAQ2NGB8"/>
<evidence type="ECO:0000256" key="1">
    <source>
        <dbReference type="SAM" id="Phobius"/>
    </source>
</evidence>
<evidence type="ECO:0000313" key="3">
    <source>
        <dbReference type="Proteomes" id="UP001060330"/>
    </source>
</evidence>
<dbReference type="EMBL" id="CP103216">
    <property type="protein sequence ID" value="UVR54890.1"/>
    <property type="molecule type" value="Genomic_DNA"/>
</dbReference>
<accession>A0AAQ2NGB8</accession>
<feature type="transmembrane region" description="Helical" evidence="1">
    <location>
        <begin position="12"/>
        <end position="34"/>
    </location>
</feature>
<evidence type="ECO:0000313" key="2">
    <source>
        <dbReference type="EMBL" id="UVR54890.1"/>
    </source>
</evidence>
<proteinExistence type="predicted"/>